<dbReference type="EMBL" id="JAGDFL010000032">
    <property type="protein sequence ID" value="KAG7400351.1"/>
    <property type="molecule type" value="Genomic_DNA"/>
</dbReference>
<dbReference type="PANTHER" id="PTHR10913:SF45">
    <property type="entry name" value="FOLLISTATIN, ISOFORM A-RELATED"/>
    <property type="match status" value="1"/>
</dbReference>
<dbReference type="PANTHER" id="PTHR10913">
    <property type="entry name" value="FOLLISTATIN-RELATED"/>
    <property type="match status" value="1"/>
</dbReference>
<protein>
    <submittedName>
        <fullName evidence="7">Transmembrane protein with EGF-like and two follistatin-like domains 1</fullName>
    </submittedName>
</protein>
<dbReference type="GO" id="GO:0005576">
    <property type="term" value="C:extracellular region"/>
    <property type="evidence" value="ECO:0007669"/>
    <property type="project" value="TreeGrafter"/>
</dbReference>
<proteinExistence type="predicted"/>
<dbReference type="InterPro" id="IPR050653">
    <property type="entry name" value="Prot_Inhib_GrowthFact_Antg"/>
</dbReference>
<evidence type="ECO:0000313" key="7">
    <source>
        <dbReference type="EMBL" id="KAG7400351.1"/>
    </source>
</evidence>
<feature type="signal peptide" evidence="5">
    <location>
        <begin position="1"/>
        <end position="19"/>
    </location>
</feature>
<dbReference type="Proteomes" id="UP000693981">
    <property type="component" value="Unassembled WGS sequence"/>
</dbReference>
<feature type="region of interest" description="Disordered" evidence="4">
    <location>
        <begin position="109"/>
        <end position="129"/>
    </location>
</feature>
<evidence type="ECO:0000256" key="5">
    <source>
        <dbReference type="SAM" id="SignalP"/>
    </source>
</evidence>
<evidence type="ECO:0000256" key="3">
    <source>
        <dbReference type="ARBA" id="ARBA00023157"/>
    </source>
</evidence>
<sequence>MKFATCLALTAVAIASATADDCAFLCPLVHDPVGDENGNMYSNECFMMLAKCQAGKATASPVTSHSGSSSVEAGNNCPDLCTDEFKPVTDEHGNLYSNECYMRQAKCQDKKTGNNNPAVDPALTLRNID</sequence>
<dbReference type="SMART" id="SM00280">
    <property type="entry name" value="KAZAL"/>
    <property type="match status" value="2"/>
</dbReference>
<dbReference type="Pfam" id="PF07648">
    <property type="entry name" value="Kazal_2"/>
    <property type="match status" value="2"/>
</dbReference>
<feature type="domain" description="Kazal-like" evidence="6">
    <location>
        <begin position="16"/>
        <end position="71"/>
    </location>
</feature>
<evidence type="ECO:0000256" key="2">
    <source>
        <dbReference type="ARBA" id="ARBA00022900"/>
    </source>
</evidence>
<keyword evidence="7" id="KW-0812">Transmembrane</keyword>
<evidence type="ECO:0000313" key="8">
    <source>
        <dbReference type="Proteomes" id="UP000693981"/>
    </source>
</evidence>
<evidence type="ECO:0000256" key="4">
    <source>
        <dbReference type="SAM" id="MobiDB-lite"/>
    </source>
</evidence>
<keyword evidence="2" id="KW-0722">Serine protease inhibitor</keyword>
<dbReference type="CDD" id="cd00104">
    <property type="entry name" value="KAZAL_FS"/>
    <property type="match status" value="2"/>
</dbReference>
<keyword evidence="7" id="KW-0472">Membrane</keyword>
<dbReference type="InterPro" id="IPR002350">
    <property type="entry name" value="Kazal_dom"/>
</dbReference>
<evidence type="ECO:0000259" key="6">
    <source>
        <dbReference type="PROSITE" id="PS51465"/>
    </source>
</evidence>
<dbReference type="PROSITE" id="PS51465">
    <property type="entry name" value="KAZAL_2"/>
    <property type="match status" value="1"/>
</dbReference>
<name>A0A8T1X427_9STRA</name>
<keyword evidence="8" id="KW-1185">Reference proteome</keyword>
<organism evidence="7 8">
    <name type="scientific">Phytophthora boehmeriae</name>
    <dbReference type="NCBI Taxonomy" id="109152"/>
    <lineage>
        <taxon>Eukaryota</taxon>
        <taxon>Sar</taxon>
        <taxon>Stramenopiles</taxon>
        <taxon>Oomycota</taxon>
        <taxon>Peronosporomycetes</taxon>
        <taxon>Peronosporales</taxon>
        <taxon>Peronosporaceae</taxon>
        <taxon>Phytophthora</taxon>
    </lineage>
</organism>
<feature type="chain" id="PRO_5035877918" evidence="5">
    <location>
        <begin position="20"/>
        <end position="129"/>
    </location>
</feature>
<keyword evidence="3" id="KW-1015">Disulfide bond</keyword>
<keyword evidence="5" id="KW-0732">Signal</keyword>
<dbReference type="OrthoDB" id="126772at2759"/>
<gene>
    <name evidence="7" type="primary">TMEFF1_1</name>
    <name evidence="7" type="ORF">PHYBOEH_006108</name>
</gene>
<dbReference type="AlphaFoldDB" id="A0A8T1X427"/>
<reference evidence="7" key="1">
    <citation type="submission" date="2021-02" db="EMBL/GenBank/DDBJ databases">
        <authorList>
            <person name="Palmer J.M."/>
        </authorList>
    </citation>
    <scope>NUCLEOTIDE SEQUENCE</scope>
    <source>
        <strain evidence="7">SCRP23</strain>
    </source>
</reference>
<evidence type="ECO:0000256" key="1">
    <source>
        <dbReference type="ARBA" id="ARBA00022690"/>
    </source>
</evidence>
<accession>A0A8T1X427</accession>
<keyword evidence="1" id="KW-0646">Protease inhibitor</keyword>
<comment type="caution">
    <text evidence="7">The sequence shown here is derived from an EMBL/GenBank/DDBJ whole genome shotgun (WGS) entry which is preliminary data.</text>
</comment>